<dbReference type="PANTHER" id="PTHR33065:SF22">
    <property type="entry name" value="GENOME ASSEMBLY, CHROMOSOME: II"/>
    <property type="match status" value="1"/>
</dbReference>
<reference evidence="2" key="1">
    <citation type="submission" date="2015-06" db="UniProtKB">
        <authorList>
            <consortium name="EnsemblPlants"/>
        </authorList>
    </citation>
    <scope>IDENTIFICATION</scope>
</reference>
<organism evidence="2">
    <name type="scientific">Aegilops tauschii</name>
    <name type="common">Tausch's goatgrass</name>
    <name type="synonym">Aegilops squarrosa</name>
    <dbReference type="NCBI Taxonomy" id="37682"/>
    <lineage>
        <taxon>Eukaryota</taxon>
        <taxon>Viridiplantae</taxon>
        <taxon>Streptophyta</taxon>
        <taxon>Embryophyta</taxon>
        <taxon>Tracheophyta</taxon>
        <taxon>Spermatophyta</taxon>
        <taxon>Magnoliopsida</taxon>
        <taxon>Liliopsida</taxon>
        <taxon>Poales</taxon>
        <taxon>Poaceae</taxon>
        <taxon>BOP clade</taxon>
        <taxon>Pooideae</taxon>
        <taxon>Triticodae</taxon>
        <taxon>Triticeae</taxon>
        <taxon>Triticinae</taxon>
        <taxon>Aegilops</taxon>
    </lineage>
</organism>
<evidence type="ECO:0000259" key="1">
    <source>
        <dbReference type="Pfam" id="PF20241"/>
    </source>
</evidence>
<sequence length="202" mass="22288">MRDGMLQPARRMLQPDTSWLLTGPSRAIVYLAPITFEVQLKVKGEGESEDKMLAFGAFYYDDRSACARKLSTCYDHKRCMLEYELALRPCSVEATISLKVIEGSWPENYRRILVALTSGVEEKIFMLSCRDRELPVGPDGVNLREKLLAVVAVDASLSSFLARGTAESKPVCSGTSQSVCILGSGKVQVTVAWSLFVIVVLT</sequence>
<dbReference type="InterPro" id="IPR046533">
    <property type="entry name" value="DUF6598"/>
</dbReference>
<dbReference type="Pfam" id="PF20241">
    <property type="entry name" value="DUF6598"/>
    <property type="match status" value="1"/>
</dbReference>
<accession>M8BK32</accession>
<dbReference type="ExpressionAtlas" id="M8BK32">
    <property type="expression patterns" value="baseline"/>
</dbReference>
<proteinExistence type="predicted"/>
<name>M8BK32_AEGTA</name>
<evidence type="ECO:0000313" key="2">
    <source>
        <dbReference type="EnsemblPlants" id="EMT25335"/>
    </source>
</evidence>
<dbReference type="PANTHER" id="PTHR33065">
    <property type="entry name" value="OS07G0486400 PROTEIN"/>
    <property type="match status" value="1"/>
</dbReference>
<feature type="domain" description="DUF6598" evidence="1">
    <location>
        <begin position="15"/>
        <end position="191"/>
    </location>
</feature>
<dbReference type="EnsemblPlants" id="EMT25335">
    <property type="protein sequence ID" value="EMT25335"/>
    <property type="gene ID" value="F775_23207"/>
</dbReference>
<dbReference type="AlphaFoldDB" id="M8BK32"/>
<protein>
    <recommendedName>
        <fullName evidence="1">DUF6598 domain-containing protein</fullName>
    </recommendedName>
</protein>